<evidence type="ECO:0000256" key="1">
    <source>
        <dbReference type="SAM" id="MobiDB-lite"/>
    </source>
</evidence>
<dbReference type="RefSeq" id="WP_203834927.1">
    <property type="nucleotide sequence ID" value="NZ_BAAATV010000001.1"/>
</dbReference>
<accession>A0ABQ3ZGG1</accession>
<sequence>MAEYGPIYAPEASTNWYEGAGMLESVMGVIDGWQNADWLSVGANALSTGLSAIGAIMDPFQAIFAAGVGWLMEHVSFLREPLDWLAGDPKEIEGHAMVWRNIAGRVNLAAETYTGEVNSAAADWTTIAADAYRARGSRHVEDILSLSKISEGMARATLIAGAMVGVVRNTVRDVIAEVVGAAISKALQSLLVVTIPKVVAEVGILVAKCSAQILQLLKRLTTAISSLGSSIRGLSGILDNIATSLREGTNASVILGAYRAQAGMEQMARGPSSGLRDSWSAYQEAFKTISQGHAAAHGVTETVVKETIKSAAVNNGIQNSGATGDKLPDSPDPANVRLPL</sequence>
<evidence type="ECO:0000313" key="2">
    <source>
        <dbReference type="EMBL" id="GIE17658.1"/>
    </source>
</evidence>
<protein>
    <submittedName>
        <fullName evidence="2">Uncharacterized protein</fullName>
    </submittedName>
</protein>
<evidence type="ECO:0000313" key="3">
    <source>
        <dbReference type="Proteomes" id="UP000603200"/>
    </source>
</evidence>
<gene>
    <name evidence="2" type="ORF">Ahu01nite_007600</name>
</gene>
<name>A0ABQ3ZGG1_9ACTN</name>
<reference evidence="2 3" key="1">
    <citation type="submission" date="2021-01" db="EMBL/GenBank/DDBJ databases">
        <title>Whole genome shotgun sequence of Actinoplanes humidus NBRC 14915.</title>
        <authorList>
            <person name="Komaki H."/>
            <person name="Tamura T."/>
        </authorList>
    </citation>
    <scope>NUCLEOTIDE SEQUENCE [LARGE SCALE GENOMIC DNA]</scope>
    <source>
        <strain evidence="2 3">NBRC 14915</strain>
    </source>
</reference>
<dbReference type="Proteomes" id="UP000603200">
    <property type="component" value="Unassembled WGS sequence"/>
</dbReference>
<organism evidence="2 3">
    <name type="scientific">Winogradskya humida</name>
    <dbReference type="NCBI Taxonomy" id="113566"/>
    <lineage>
        <taxon>Bacteria</taxon>
        <taxon>Bacillati</taxon>
        <taxon>Actinomycetota</taxon>
        <taxon>Actinomycetes</taxon>
        <taxon>Micromonosporales</taxon>
        <taxon>Micromonosporaceae</taxon>
        <taxon>Winogradskya</taxon>
    </lineage>
</organism>
<proteinExistence type="predicted"/>
<feature type="region of interest" description="Disordered" evidence="1">
    <location>
        <begin position="315"/>
        <end position="340"/>
    </location>
</feature>
<dbReference type="EMBL" id="BOMN01000010">
    <property type="protein sequence ID" value="GIE17658.1"/>
    <property type="molecule type" value="Genomic_DNA"/>
</dbReference>
<keyword evidence="3" id="KW-1185">Reference proteome</keyword>
<comment type="caution">
    <text evidence="2">The sequence shown here is derived from an EMBL/GenBank/DDBJ whole genome shotgun (WGS) entry which is preliminary data.</text>
</comment>